<dbReference type="PROSITE" id="PS00518">
    <property type="entry name" value="ZF_RING_1"/>
    <property type="match status" value="1"/>
</dbReference>
<evidence type="ECO:0000313" key="7">
    <source>
        <dbReference type="EMBL" id="KAH7125883.1"/>
    </source>
</evidence>
<dbReference type="OrthoDB" id="5239817at2759"/>
<dbReference type="Proteomes" id="UP000738349">
    <property type="component" value="Unassembled WGS sequence"/>
</dbReference>
<dbReference type="EMBL" id="JAGMUV010000020">
    <property type="protein sequence ID" value="KAH7125883.1"/>
    <property type="molecule type" value="Genomic_DNA"/>
</dbReference>
<dbReference type="InterPro" id="IPR052256">
    <property type="entry name" value="E3_ubiquitin-ligase_CHFR"/>
</dbReference>
<name>A0A9P9IKR3_9HYPO</name>
<dbReference type="PROSITE" id="PS50089">
    <property type="entry name" value="ZF_RING_2"/>
    <property type="match status" value="1"/>
</dbReference>
<gene>
    <name evidence="7" type="ORF">EDB81DRAFT_810107</name>
</gene>
<proteinExistence type="predicted"/>
<keyword evidence="2 4" id="KW-0863">Zinc-finger</keyword>
<evidence type="ECO:0000256" key="4">
    <source>
        <dbReference type="PROSITE-ProRule" id="PRU00175"/>
    </source>
</evidence>
<dbReference type="InterPro" id="IPR013083">
    <property type="entry name" value="Znf_RING/FYVE/PHD"/>
</dbReference>
<accession>A0A9P9IKR3</accession>
<evidence type="ECO:0000256" key="3">
    <source>
        <dbReference type="ARBA" id="ARBA00022833"/>
    </source>
</evidence>
<dbReference type="PANTHER" id="PTHR16079:SF4">
    <property type="entry name" value="E3 UBIQUITIN-PROTEIN LIGASE CHFR"/>
    <property type="match status" value="1"/>
</dbReference>
<sequence>MIHFLPDDLPSFKCSSFSKMEQELTCGICQSIFFDPVKLLDCQHIYCGACIKTWLSSPSASCPHCRIVPRAVTTDRIINNLAEAYSTDNPDKAVPETEKASRRDTYQPRTDISPSVPFLTDTFQHPIPTTPLPDPPHVTAPEPAEEVLRIPRSPFAIGHSTPRVLTPLWAEPEEESVPARPAFRPASSSLDALLFGQPSNSPVHRAPQFANTINNYIYYQQPTANSPTPTYTAPIPQRQAQPITSPYGVTVNGAPLDTAQYIQLVSAGVRVVPGNYWYDTRSGLYGTHGGPCIGQILPGMNLGGTLASNASGYSSTNVYINGREIHAADLSYLHKMGLFPLPGKRYWLDGNGTYGQEGIPFPPEGNMAMNGAAILSSYMVGSPMAAGCVIL</sequence>
<dbReference type="GO" id="GO:0005634">
    <property type="term" value="C:nucleus"/>
    <property type="evidence" value="ECO:0007669"/>
    <property type="project" value="TreeGrafter"/>
</dbReference>
<feature type="domain" description="RING-type" evidence="6">
    <location>
        <begin position="26"/>
        <end position="66"/>
    </location>
</feature>
<feature type="region of interest" description="Disordered" evidence="5">
    <location>
        <begin position="87"/>
        <end position="111"/>
    </location>
</feature>
<dbReference type="SUPFAM" id="SSF57850">
    <property type="entry name" value="RING/U-box"/>
    <property type="match status" value="1"/>
</dbReference>
<keyword evidence="1" id="KW-0479">Metal-binding</keyword>
<evidence type="ECO:0000256" key="5">
    <source>
        <dbReference type="SAM" id="MobiDB-lite"/>
    </source>
</evidence>
<dbReference type="AlphaFoldDB" id="A0A9P9IKR3"/>
<evidence type="ECO:0000313" key="8">
    <source>
        <dbReference type="Proteomes" id="UP000738349"/>
    </source>
</evidence>
<dbReference type="GO" id="GO:0006511">
    <property type="term" value="P:ubiquitin-dependent protein catabolic process"/>
    <property type="evidence" value="ECO:0007669"/>
    <property type="project" value="TreeGrafter"/>
</dbReference>
<evidence type="ECO:0000256" key="2">
    <source>
        <dbReference type="ARBA" id="ARBA00022771"/>
    </source>
</evidence>
<dbReference type="SMART" id="SM00184">
    <property type="entry name" value="RING"/>
    <property type="match status" value="1"/>
</dbReference>
<organism evidence="7 8">
    <name type="scientific">Dactylonectria macrodidyma</name>
    <dbReference type="NCBI Taxonomy" id="307937"/>
    <lineage>
        <taxon>Eukaryota</taxon>
        <taxon>Fungi</taxon>
        <taxon>Dikarya</taxon>
        <taxon>Ascomycota</taxon>
        <taxon>Pezizomycotina</taxon>
        <taxon>Sordariomycetes</taxon>
        <taxon>Hypocreomycetidae</taxon>
        <taxon>Hypocreales</taxon>
        <taxon>Nectriaceae</taxon>
        <taxon>Dactylonectria</taxon>
    </lineage>
</organism>
<feature type="compositionally biased region" description="Basic and acidic residues" evidence="5">
    <location>
        <begin position="89"/>
        <end position="106"/>
    </location>
</feature>
<dbReference type="GO" id="GO:0016567">
    <property type="term" value="P:protein ubiquitination"/>
    <property type="evidence" value="ECO:0007669"/>
    <property type="project" value="TreeGrafter"/>
</dbReference>
<comment type="caution">
    <text evidence="7">The sequence shown here is derived from an EMBL/GenBank/DDBJ whole genome shotgun (WGS) entry which is preliminary data.</text>
</comment>
<dbReference type="GO" id="GO:0008270">
    <property type="term" value="F:zinc ion binding"/>
    <property type="evidence" value="ECO:0007669"/>
    <property type="project" value="UniProtKB-KW"/>
</dbReference>
<protein>
    <recommendedName>
        <fullName evidence="6">RING-type domain-containing protein</fullName>
    </recommendedName>
</protein>
<dbReference type="InterPro" id="IPR017907">
    <property type="entry name" value="Znf_RING_CS"/>
</dbReference>
<evidence type="ECO:0000256" key="1">
    <source>
        <dbReference type="ARBA" id="ARBA00022723"/>
    </source>
</evidence>
<evidence type="ECO:0000259" key="6">
    <source>
        <dbReference type="PROSITE" id="PS50089"/>
    </source>
</evidence>
<dbReference type="GO" id="GO:0004842">
    <property type="term" value="F:ubiquitin-protein transferase activity"/>
    <property type="evidence" value="ECO:0007669"/>
    <property type="project" value="TreeGrafter"/>
</dbReference>
<keyword evidence="3" id="KW-0862">Zinc</keyword>
<dbReference type="InterPro" id="IPR001841">
    <property type="entry name" value="Znf_RING"/>
</dbReference>
<dbReference type="Pfam" id="PF00097">
    <property type="entry name" value="zf-C3HC4"/>
    <property type="match status" value="1"/>
</dbReference>
<keyword evidence="8" id="KW-1185">Reference proteome</keyword>
<dbReference type="Gene3D" id="3.30.40.10">
    <property type="entry name" value="Zinc/RING finger domain, C3HC4 (zinc finger)"/>
    <property type="match status" value="1"/>
</dbReference>
<dbReference type="InterPro" id="IPR018957">
    <property type="entry name" value="Znf_C3HC4_RING-type"/>
</dbReference>
<dbReference type="PANTHER" id="PTHR16079">
    <property type="entry name" value="UBIQUITIN LIGASE PROTEIN CHFR"/>
    <property type="match status" value="1"/>
</dbReference>
<reference evidence="7" key="1">
    <citation type="journal article" date="2021" name="Nat. Commun.">
        <title>Genetic determinants of endophytism in the Arabidopsis root mycobiome.</title>
        <authorList>
            <person name="Mesny F."/>
            <person name="Miyauchi S."/>
            <person name="Thiergart T."/>
            <person name="Pickel B."/>
            <person name="Atanasova L."/>
            <person name="Karlsson M."/>
            <person name="Huettel B."/>
            <person name="Barry K.W."/>
            <person name="Haridas S."/>
            <person name="Chen C."/>
            <person name="Bauer D."/>
            <person name="Andreopoulos W."/>
            <person name="Pangilinan J."/>
            <person name="LaButti K."/>
            <person name="Riley R."/>
            <person name="Lipzen A."/>
            <person name="Clum A."/>
            <person name="Drula E."/>
            <person name="Henrissat B."/>
            <person name="Kohler A."/>
            <person name="Grigoriev I.V."/>
            <person name="Martin F.M."/>
            <person name="Hacquard S."/>
        </authorList>
    </citation>
    <scope>NUCLEOTIDE SEQUENCE</scope>
    <source>
        <strain evidence="7">MPI-CAGE-AT-0147</strain>
    </source>
</reference>